<keyword evidence="7 8" id="KW-0927">Auxin signaling pathway</keyword>
<evidence type="ECO:0000313" key="10">
    <source>
        <dbReference type="EMBL" id="EOA34342.1"/>
    </source>
</evidence>
<dbReference type="PANTHER" id="PTHR31734">
    <property type="entry name" value="AUXIN-RESPONSIVE PROTEIN IAA17"/>
    <property type="match status" value="1"/>
</dbReference>
<dbReference type="STRING" id="81985.R0GEU5"/>
<evidence type="ECO:0000256" key="8">
    <source>
        <dbReference type="RuleBase" id="RU004549"/>
    </source>
</evidence>
<dbReference type="GO" id="GO:0005634">
    <property type="term" value="C:nucleus"/>
    <property type="evidence" value="ECO:0007669"/>
    <property type="project" value="UniProtKB-SubCell"/>
</dbReference>
<name>R0GEU5_9BRAS</name>
<keyword evidence="6 8" id="KW-0539">Nucleus</keyword>
<evidence type="ECO:0000256" key="2">
    <source>
        <dbReference type="ARBA" id="ARBA00006728"/>
    </source>
</evidence>
<evidence type="ECO:0000256" key="6">
    <source>
        <dbReference type="ARBA" id="ARBA00023242"/>
    </source>
</evidence>
<comment type="similarity">
    <text evidence="2 8">Belongs to the Aux/IAA family.</text>
</comment>
<dbReference type="PROSITE" id="PS51745">
    <property type="entry name" value="PB1"/>
    <property type="match status" value="1"/>
</dbReference>
<dbReference type="AlphaFoldDB" id="R0GEU5"/>
<gene>
    <name evidence="10" type="ORF">CARUB_v10021862mg</name>
</gene>
<comment type="subunit">
    <text evidence="8">Homodimers and heterodimers.</text>
</comment>
<dbReference type="Proteomes" id="UP000029121">
    <property type="component" value="Unassembled WGS sequence"/>
</dbReference>
<dbReference type="PANTHER" id="PTHR31734:SF34">
    <property type="entry name" value="AUXIN-RESPONSIVE PROTEIN IAA15"/>
    <property type="match status" value="1"/>
</dbReference>
<dbReference type="SUPFAM" id="SSF54277">
    <property type="entry name" value="CAD &amp; PB1 domains"/>
    <property type="match status" value="1"/>
</dbReference>
<evidence type="ECO:0000259" key="9">
    <source>
        <dbReference type="PROSITE" id="PS51745"/>
    </source>
</evidence>
<dbReference type="InterPro" id="IPR053793">
    <property type="entry name" value="PB1-like"/>
</dbReference>
<proteinExistence type="inferred from homology"/>
<dbReference type="Gene3D" id="3.10.20.90">
    <property type="entry name" value="Phosphatidylinositol 3-kinase Catalytic Subunit, Chain A, domain 1"/>
    <property type="match status" value="1"/>
</dbReference>
<keyword evidence="3 8" id="KW-0678">Repressor</keyword>
<dbReference type="InterPro" id="IPR003311">
    <property type="entry name" value="AUX_IAA"/>
</dbReference>
<dbReference type="GO" id="GO:0009734">
    <property type="term" value="P:auxin-activated signaling pathway"/>
    <property type="evidence" value="ECO:0007669"/>
    <property type="project" value="UniProtKB-UniRule"/>
</dbReference>
<dbReference type="eggNOG" id="ENOG502RYMU">
    <property type="taxonomic scope" value="Eukaryota"/>
</dbReference>
<protein>
    <recommendedName>
        <fullName evidence="8">Auxin-responsive protein</fullName>
    </recommendedName>
</protein>
<evidence type="ECO:0000313" key="11">
    <source>
        <dbReference type="Proteomes" id="UP000029121"/>
    </source>
</evidence>
<sequence length="178" mass="20099">MSPAKYVRVWSDAGDLGGTELTLALPGTPTNESKPGNKRKFLETVDFKLREGQVNNHISSMITTKDQLVGWPPVATARKTVKTTTVIRRKYVKVAVDGAAYLRKVDLEMYGCYGQLFTALENMFQGIITICKVTTESAERKGEFVATYEDKDGDWMLVGDVPWMMFVESCKRMRLMKR</sequence>
<dbReference type="Pfam" id="PF02309">
    <property type="entry name" value="AUX_IAA"/>
    <property type="match status" value="1"/>
</dbReference>
<evidence type="ECO:0000256" key="4">
    <source>
        <dbReference type="ARBA" id="ARBA00023015"/>
    </source>
</evidence>
<comment type="function">
    <text evidence="8">Aux/IAA proteins are short-lived transcriptional factors that function as repressors of early auxin response genes at low auxin concentrations.</text>
</comment>
<dbReference type="GO" id="GO:0006355">
    <property type="term" value="P:regulation of DNA-templated transcription"/>
    <property type="evidence" value="ECO:0007669"/>
    <property type="project" value="InterPro"/>
</dbReference>
<keyword evidence="11" id="KW-1185">Reference proteome</keyword>
<reference evidence="11" key="1">
    <citation type="journal article" date="2013" name="Nat. Genet.">
        <title>The Capsella rubella genome and the genomic consequences of rapid mating system evolution.</title>
        <authorList>
            <person name="Slotte T."/>
            <person name="Hazzouri K.M."/>
            <person name="Agren J.A."/>
            <person name="Koenig D."/>
            <person name="Maumus F."/>
            <person name="Guo Y.L."/>
            <person name="Steige K."/>
            <person name="Platts A.E."/>
            <person name="Escobar J.S."/>
            <person name="Newman L.K."/>
            <person name="Wang W."/>
            <person name="Mandakova T."/>
            <person name="Vello E."/>
            <person name="Smith L.M."/>
            <person name="Henz S.R."/>
            <person name="Steffen J."/>
            <person name="Takuno S."/>
            <person name="Brandvain Y."/>
            <person name="Coop G."/>
            <person name="Andolfatto P."/>
            <person name="Hu T.T."/>
            <person name="Blanchette M."/>
            <person name="Clark R.M."/>
            <person name="Quesneville H."/>
            <person name="Nordborg M."/>
            <person name="Gaut B.S."/>
            <person name="Lysak M.A."/>
            <person name="Jenkins J."/>
            <person name="Grimwood J."/>
            <person name="Chapman J."/>
            <person name="Prochnik S."/>
            <person name="Shu S."/>
            <person name="Rokhsar D."/>
            <person name="Schmutz J."/>
            <person name="Weigel D."/>
            <person name="Wright S.I."/>
        </authorList>
    </citation>
    <scope>NUCLEOTIDE SEQUENCE [LARGE SCALE GENOMIC DNA]</scope>
    <source>
        <strain evidence="11">cv. Monte Gargano</strain>
    </source>
</reference>
<dbReference type="EMBL" id="KB870806">
    <property type="protein sequence ID" value="EOA34342.1"/>
    <property type="molecule type" value="Genomic_DNA"/>
</dbReference>
<comment type="subcellular location">
    <subcellularLocation>
        <location evidence="1 8">Nucleus</location>
    </subcellularLocation>
</comment>
<keyword evidence="4 8" id="KW-0805">Transcription regulation</keyword>
<dbReference type="InterPro" id="IPR033389">
    <property type="entry name" value="AUX/IAA_dom"/>
</dbReference>
<evidence type="ECO:0000256" key="3">
    <source>
        <dbReference type="ARBA" id="ARBA00022491"/>
    </source>
</evidence>
<evidence type="ECO:0000256" key="1">
    <source>
        <dbReference type="ARBA" id="ARBA00004123"/>
    </source>
</evidence>
<evidence type="ECO:0000256" key="5">
    <source>
        <dbReference type="ARBA" id="ARBA00023163"/>
    </source>
</evidence>
<evidence type="ECO:0000256" key="7">
    <source>
        <dbReference type="ARBA" id="ARBA00023294"/>
    </source>
</evidence>
<feature type="domain" description="PB1" evidence="9">
    <location>
        <begin position="89"/>
        <end position="178"/>
    </location>
</feature>
<organism evidence="10 11">
    <name type="scientific">Capsella rubella</name>
    <dbReference type="NCBI Taxonomy" id="81985"/>
    <lineage>
        <taxon>Eukaryota</taxon>
        <taxon>Viridiplantae</taxon>
        <taxon>Streptophyta</taxon>
        <taxon>Embryophyta</taxon>
        <taxon>Tracheophyta</taxon>
        <taxon>Spermatophyta</taxon>
        <taxon>Magnoliopsida</taxon>
        <taxon>eudicotyledons</taxon>
        <taxon>Gunneridae</taxon>
        <taxon>Pentapetalae</taxon>
        <taxon>rosids</taxon>
        <taxon>malvids</taxon>
        <taxon>Brassicales</taxon>
        <taxon>Brassicaceae</taxon>
        <taxon>Camelineae</taxon>
        <taxon>Capsella</taxon>
    </lineage>
</organism>
<keyword evidence="5 8" id="KW-0804">Transcription</keyword>
<accession>R0GEU5</accession>